<protein>
    <submittedName>
        <fullName evidence="1">Uncharacterized protein</fullName>
    </submittedName>
</protein>
<sequence>MEEIQAQFDMQDEFPIQLEHLVYIVLDINVNLRAGDYLTTKNLGKYLKRTRKVVEGLCHYSPEQDAAETRMRAAELVPLGYGGINKKVGDLTAEKRQQVCAGLLNALHAAVKLFEKHIPPSQALRSRHSQTRDVYSVSLDQLQDTCGVGVRNGRFASTQELWDRACVLLEIGSLPDPMFPGNLLELRLEQTALLKMVHKYSQKVSSLGGTRSMEVYLMDRMAIVEFLFNVFSNRFSMNEFRHIRPKLVENNSQIIKAFETLKCQRGKHREQTQANKQVKARNQILERL</sequence>
<dbReference type="OrthoDB" id="10614853at2759"/>
<reference evidence="1 2" key="1">
    <citation type="submission" date="2016-04" db="EMBL/GenBank/DDBJ databases">
        <title>A degradative enzymes factory behind the ericoid mycorrhizal symbiosis.</title>
        <authorList>
            <consortium name="DOE Joint Genome Institute"/>
            <person name="Martino E."/>
            <person name="Morin E."/>
            <person name="Grelet G."/>
            <person name="Kuo A."/>
            <person name="Kohler A."/>
            <person name="Daghino S."/>
            <person name="Barry K."/>
            <person name="Choi C."/>
            <person name="Cichocki N."/>
            <person name="Clum A."/>
            <person name="Copeland A."/>
            <person name="Hainaut M."/>
            <person name="Haridas S."/>
            <person name="Labutti K."/>
            <person name="Lindquist E."/>
            <person name="Lipzen A."/>
            <person name="Khouja H.-R."/>
            <person name="Murat C."/>
            <person name="Ohm R."/>
            <person name="Olson A."/>
            <person name="Spatafora J."/>
            <person name="Veneault-Fourrey C."/>
            <person name="Henrissat B."/>
            <person name="Grigoriev I."/>
            <person name="Martin F."/>
            <person name="Perotto S."/>
        </authorList>
    </citation>
    <scope>NUCLEOTIDE SEQUENCE [LARGE SCALE GENOMIC DNA]</scope>
    <source>
        <strain evidence="1 2">F</strain>
    </source>
</reference>
<accession>A0A2J6R842</accession>
<dbReference type="AlphaFoldDB" id="A0A2J6R842"/>
<proteinExistence type="predicted"/>
<dbReference type="STRING" id="1149755.A0A2J6R842"/>
<dbReference type="Proteomes" id="UP000235786">
    <property type="component" value="Unassembled WGS sequence"/>
</dbReference>
<evidence type="ECO:0000313" key="1">
    <source>
        <dbReference type="EMBL" id="PMD34684.1"/>
    </source>
</evidence>
<keyword evidence="2" id="KW-1185">Reference proteome</keyword>
<gene>
    <name evidence="1" type="ORF">L207DRAFT_516836</name>
</gene>
<organism evidence="1 2">
    <name type="scientific">Hyaloscypha variabilis (strain UAMH 11265 / GT02V1 / F)</name>
    <name type="common">Meliniomyces variabilis</name>
    <dbReference type="NCBI Taxonomy" id="1149755"/>
    <lineage>
        <taxon>Eukaryota</taxon>
        <taxon>Fungi</taxon>
        <taxon>Dikarya</taxon>
        <taxon>Ascomycota</taxon>
        <taxon>Pezizomycotina</taxon>
        <taxon>Leotiomycetes</taxon>
        <taxon>Helotiales</taxon>
        <taxon>Hyaloscyphaceae</taxon>
        <taxon>Hyaloscypha</taxon>
        <taxon>Hyaloscypha variabilis</taxon>
    </lineage>
</organism>
<dbReference type="EMBL" id="KZ613953">
    <property type="protein sequence ID" value="PMD34684.1"/>
    <property type="molecule type" value="Genomic_DNA"/>
</dbReference>
<name>A0A2J6R842_HYAVF</name>
<evidence type="ECO:0000313" key="2">
    <source>
        <dbReference type="Proteomes" id="UP000235786"/>
    </source>
</evidence>